<name>A0ABY7EA99_MYAAR</name>
<keyword evidence="3" id="KW-1185">Reference proteome</keyword>
<evidence type="ECO:0000313" key="3">
    <source>
        <dbReference type="Proteomes" id="UP001164746"/>
    </source>
</evidence>
<reference evidence="2" key="1">
    <citation type="submission" date="2022-11" db="EMBL/GenBank/DDBJ databases">
        <title>Centuries of genome instability and evolution in soft-shell clam transmissible cancer (bioRxiv).</title>
        <authorList>
            <person name="Hart S.F.M."/>
            <person name="Yonemitsu M.A."/>
            <person name="Giersch R.M."/>
            <person name="Beal B.F."/>
            <person name="Arriagada G."/>
            <person name="Davis B.W."/>
            <person name="Ostrander E.A."/>
            <person name="Goff S.P."/>
            <person name="Metzger M.J."/>
        </authorList>
    </citation>
    <scope>NUCLEOTIDE SEQUENCE</scope>
    <source>
        <strain evidence="2">MELC-2E11</strain>
        <tissue evidence="2">Siphon/mantle</tissue>
    </source>
</reference>
<dbReference type="Proteomes" id="UP001164746">
    <property type="component" value="Chromosome 5"/>
</dbReference>
<keyword evidence="1" id="KW-0812">Transmembrane</keyword>
<protein>
    <submittedName>
        <fullName evidence="2">Uncharacterized protein</fullName>
    </submittedName>
</protein>
<proteinExistence type="predicted"/>
<organism evidence="2 3">
    <name type="scientific">Mya arenaria</name>
    <name type="common">Soft-shell clam</name>
    <dbReference type="NCBI Taxonomy" id="6604"/>
    <lineage>
        <taxon>Eukaryota</taxon>
        <taxon>Metazoa</taxon>
        <taxon>Spiralia</taxon>
        <taxon>Lophotrochozoa</taxon>
        <taxon>Mollusca</taxon>
        <taxon>Bivalvia</taxon>
        <taxon>Autobranchia</taxon>
        <taxon>Heteroconchia</taxon>
        <taxon>Euheterodonta</taxon>
        <taxon>Imparidentia</taxon>
        <taxon>Neoheterodontei</taxon>
        <taxon>Myida</taxon>
        <taxon>Myoidea</taxon>
        <taxon>Myidae</taxon>
        <taxon>Mya</taxon>
    </lineage>
</organism>
<keyword evidence="1" id="KW-1133">Transmembrane helix</keyword>
<feature type="transmembrane region" description="Helical" evidence="1">
    <location>
        <begin position="44"/>
        <end position="65"/>
    </location>
</feature>
<accession>A0ABY7EA99</accession>
<gene>
    <name evidence="2" type="ORF">MAR_021236</name>
</gene>
<dbReference type="EMBL" id="CP111016">
    <property type="protein sequence ID" value="WAR05867.1"/>
    <property type="molecule type" value="Genomic_DNA"/>
</dbReference>
<evidence type="ECO:0000313" key="2">
    <source>
        <dbReference type="EMBL" id="WAR05867.1"/>
    </source>
</evidence>
<evidence type="ECO:0000256" key="1">
    <source>
        <dbReference type="SAM" id="Phobius"/>
    </source>
</evidence>
<sequence>MITSTTYFISMRVMDHIVHRQKRLDAWAGRFSEKERARLEDDGWFTPVLIGCAATLLVITIIVLLRRLWKRCHNNSSQHSVPFKPLKSIEVQGYVVVPTVKV</sequence>
<keyword evidence="1" id="KW-0472">Membrane</keyword>